<evidence type="ECO:0000313" key="2">
    <source>
        <dbReference type="Proteomes" id="UP000242381"/>
    </source>
</evidence>
<protein>
    <submittedName>
        <fullName evidence="1">Uncharacterized protein</fullName>
    </submittedName>
</protein>
<organism evidence="1 2">
    <name type="scientific">Rhizopus microsporus</name>
    <dbReference type="NCBI Taxonomy" id="58291"/>
    <lineage>
        <taxon>Eukaryota</taxon>
        <taxon>Fungi</taxon>
        <taxon>Fungi incertae sedis</taxon>
        <taxon>Mucoromycota</taxon>
        <taxon>Mucoromycotina</taxon>
        <taxon>Mucoromycetes</taxon>
        <taxon>Mucorales</taxon>
        <taxon>Mucorineae</taxon>
        <taxon>Rhizopodaceae</taxon>
        <taxon>Rhizopus</taxon>
    </lineage>
</organism>
<accession>A0A1X0RTY2</accession>
<evidence type="ECO:0000313" key="1">
    <source>
        <dbReference type="EMBL" id="ORE15497.1"/>
    </source>
</evidence>
<gene>
    <name evidence="1" type="ORF">BCV71DRAFT_273727</name>
</gene>
<proteinExistence type="predicted"/>
<feature type="non-terminal residue" evidence="1">
    <location>
        <position position="64"/>
    </location>
</feature>
<reference evidence="1 2" key="1">
    <citation type="journal article" date="2016" name="Proc. Natl. Acad. Sci. U.S.A.">
        <title>Lipid metabolic changes in an early divergent fungus govern the establishment of a mutualistic symbiosis with endobacteria.</title>
        <authorList>
            <person name="Lastovetsky O.A."/>
            <person name="Gaspar M.L."/>
            <person name="Mondo S.J."/>
            <person name="LaButti K.M."/>
            <person name="Sandor L."/>
            <person name="Grigoriev I.V."/>
            <person name="Henry S.A."/>
            <person name="Pawlowska T.E."/>
        </authorList>
    </citation>
    <scope>NUCLEOTIDE SEQUENCE [LARGE SCALE GENOMIC DNA]</scope>
    <source>
        <strain evidence="1 2">ATCC 11559</strain>
    </source>
</reference>
<dbReference type="EMBL" id="KV921421">
    <property type="protein sequence ID" value="ORE15497.1"/>
    <property type="molecule type" value="Genomic_DNA"/>
</dbReference>
<dbReference type="AlphaFoldDB" id="A0A1X0RTY2"/>
<dbReference type="Proteomes" id="UP000242381">
    <property type="component" value="Unassembled WGS sequence"/>
</dbReference>
<name>A0A1X0RTY2_RHIZD</name>
<sequence length="64" mass="7240">MNLAYENMYVFTEIASMEIPLKKFELPSLLGQLDDMHLISKMHKAVHVPVSNSSEHLKCPTLPA</sequence>